<dbReference type="PANTHER" id="PTHR43744:SF9">
    <property type="entry name" value="POLYGALACTURONAN_RHAMNOGALACTURONAN TRANSPORT SYSTEM PERMEASE PROTEIN YTCP"/>
    <property type="match status" value="1"/>
</dbReference>
<evidence type="ECO:0000256" key="3">
    <source>
        <dbReference type="ARBA" id="ARBA00022475"/>
    </source>
</evidence>
<dbReference type="SUPFAM" id="SSF161098">
    <property type="entry name" value="MetI-like"/>
    <property type="match status" value="1"/>
</dbReference>
<dbReference type="AlphaFoldDB" id="A0A329MLP0"/>
<comment type="caution">
    <text evidence="9">The sequence shown here is derived from an EMBL/GenBank/DDBJ whole genome shotgun (WGS) entry which is preliminary data.</text>
</comment>
<evidence type="ECO:0000313" key="10">
    <source>
        <dbReference type="Proteomes" id="UP000250369"/>
    </source>
</evidence>
<dbReference type="InterPro" id="IPR035906">
    <property type="entry name" value="MetI-like_sf"/>
</dbReference>
<keyword evidence="4 7" id="KW-0812">Transmembrane</keyword>
<keyword evidence="2" id="KW-0813">Transport</keyword>
<dbReference type="RefSeq" id="WP_113033415.1">
    <property type="nucleotide sequence ID" value="NZ_QMFB01000015.1"/>
</dbReference>
<evidence type="ECO:0000256" key="2">
    <source>
        <dbReference type="ARBA" id="ARBA00022448"/>
    </source>
</evidence>
<feature type="transmembrane region" description="Helical" evidence="7">
    <location>
        <begin position="111"/>
        <end position="130"/>
    </location>
</feature>
<keyword evidence="6 7" id="KW-0472">Membrane</keyword>
<evidence type="ECO:0000259" key="8">
    <source>
        <dbReference type="PROSITE" id="PS50928"/>
    </source>
</evidence>
<organism evidence="9 10">
    <name type="scientific">Paenibacillus contaminans</name>
    <dbReference type="NCBI Taxonomy" id="450362"/>
    <lineage>
        <taxon>Bacteria</taxon>
        <taxon>Bacillati</taxon>
        <taxon>Bacillota</taxon>
        <taxon>Bacilli</taxon>
        <taxon>Bacillales</taxon>
        <taxon>Paenibacillaceae</taxon>
        <taxon>Paenibacillus</taxon>
    </lineage>
</organism>
<dbReference type="PROSITE" id="PS50928">
    <property type="entry name" value="ABC_TM1"/>
    <property type="match status" value="1"/>
</dbReference>
<keyword evidence="5 7" id="KW-1133">Transmembrane helix</keyword>
<dbReference type="PANTHER" id="PTHR43744">
    <property type="entry name" value="ABC TRANSPORTER PERMEASE PROTEIN MG189-RELATED-RELATED"/>
    <property type="match status" value="1"/>
</dbReference>
<keyword evidence="10" id="KW-1185">Reference proteome</keyword>
<evidence type="ECO:0000256" key="4">
    <source>
        <dbReference type="ARBA" id="ARBA00022692"/>
    </source>
</evidence>
<dbReference type="GO" id="GO:0005886">
    <property type="term" value="C:plasma membrane"/>
    <property type="evidence" value="ECO:0007669"/>
    <property type="project" value="UniProtKB-SubCell"/>
</dbReference>
<feature type="transmembrane region" description="Helical" evidence="7">
    <location>
        <begin position="184"/>
        <end position="209"/>
    </location>
</feature>
<gene>
    <name evidence="9" type="ORF">DQG23_24005</name>
</gene>
<evidence type="ECO:0000256" key="5">
    <source>
        <dbReference type="ARBA" id="ARBA00022989"/>
    </source>
</evidence>
<accession>A0A329MLP0</accession>
<proteinExistence type="predicted"/>
<feature type="transmembrane region" description="Helical" evidence="7">
    <location>
        <begin position="81"/>
        <end position="99"/>
    </location>
</feature>
<dbReference type="Proteomes" id="UP000250369">
    <property type="component" value="Unassembled WGS sequence"/>
</dbReference>
<feature type="transmembrane region" description="Helical" evidence="7">
    <location>
        <begin position="142"/>
        <end position="163"/>
    </location>
</feature>
<dbReference type="GO" id="GO:0055085">
    <property type="term" value="P:transmembrane transport"/>
    <property type="evidence" value="ECO:0007669"/>
    <property type="project" value="InterPro"/>
</dbReference>
<feature type="transmembrane region" description="Helical" evidence="7">
    <location>
        <begin position="12"/>
        <end position="35"/>
    </location>
</feature>
<comment type="subcellular location">
    <subcellularLocation>
        <location evidence="1">Cell membrane</location>
        <topology evidence="1">Multi-pass membrane protein</topology>
    </subcellularLocation>
</comment>
<evidence type="ECO:0000256" key="7">
    <source>
        <dbReference type="SAM" id="Phobius"/>
    </source>
</evidence>
<dbReference type="Gene3D" id="1.10.3720.10">
    <property type="entry name" value="MetI-like"/>
    <property type="match status" value="1"/>
</dbReference>
<reference evidence="9 10" key="1">
    <citation type="journal article" date="2009" name="Int. J. Syst. Evol. Microbiol.">
        <title>Paenibacillus contaminans sp. nov., isolated from a contaminated laboratory plate.</title>
        <authorList>
            <person name="Chou J.H."/>
            <person name="Lee J.H."/>
            <person name="Lin M.C."/>
            <person name="Chang P.S."/>
            <person name="Arun A.B."/>
            <person name="Young C.C."/>
            <person name="Chen W.M."/>
        </authorList>
    </citation>
    <scope>NUCLEOTIDE SEQUENCE [LARGE SCALE GENOMIC DNA]</scope>
    <source>
        <strain evidence="9 10">CKOBP-6</strain>
    </source>
</reference>
<feature type="transmembrane region" description="Helical" evidence="7">
    <location>
        <begin position="259"/>
        <end position="276"/>
    </location>
</feature>
<dbReference type="CDD" id="cd06261">
    <property type="entry name" value="TM_PBP2"/>
    <property type="match status" value="1"/>
</dbReference>
<keyword evidence="3" id="KW-1003">Cell membrane</keyword>
<sequence>MGAGGASRNVSTVVISVFLLVLGILCVLPIIHILAFSLSSPAAAGTGKVGLWPVDFSWDAYTYILDEPKFGRSLAVSVRRVLLGLSISCFLTLLTAYPLSKESAKFRPRTFYVWFLVVTMLFSGGLVPTYMIVRTYGLLDTIWALVLPGALQVFNITLMLNFFRGLPKELEDSAFVDGADHWTLLFRIYLPLSLPSLATIGLFTLVYHWNSWFDGLIYMNKPEHYPLQTYLQTIVVKPDMSKVTSFTELLNVSPRTVKTAQIIVGMLPVIIVYPFLQRFFVKGLVLGSVKG</sequence>
<name>A0A329MLP0_9BACL</name>
<dbReference type="InterPro" id="IPR000515">
    <property type="entry name" value="MetI-like"/>
</dbReference>
<evidence type="ECO:0000256" key="6">
    <source>
        <dbReference type="ARBA" id="ARBA00023136"/>
    </source>
</evidence>
<protein>
    <submittedName>
        <fullName evidence="9">Carbohydrate ABC transporter permease</fullName>
    </submittedName>
</protein>
<dbReference type="EMBL" id="QMFB01000015">
    <property type="protein sequence ID" value="RAV18797.1"/>
    <property type="molecule type" value="Genomic_DNA"/>
</dbReference>
<evidence type="ECO:0000256" key="1">
    <source>
        <dbReference type="ARBA" id="ARBA00004651"/>
    </source>
</evidence>
<dbReference type="OrthoDB" id="9810086at2"/>
<evidence type="ECO:0000313" key="9">
    <source>
        <dbReference type="EMBL" id="RAV18797.1"/>
    </source>
</evidence>
<feature type="domain" description="ABC transmembrane type-1" evidence="8">
    <location>
        <begin position="70"/>
        <end position="276"/>
    </location>
</feature>